<dbReference type="EMBL" id="CP144754">
    <property type="protein sequence ID" value="WVZ95814.1"/>
    <property type="molecule type" value="Genomic_DNA"/>
</dbReference>
<reference evidence="1 2" key="1">
    <citation type="submission" date="2024-02" db="EMBL/GenBank/DDBJ databases">
        <title>High-quality chromosome-scale genome assembly of Pensacola bahiagrass (Paspalum notatum Flugge var. saurae).</title>
        <authorList>
            <person name="Vega J.M."/>
            <person name="Podio M."/>
            <person name="Orjuela J."/>
            <person name="Siena L.A."/>
            <person name="Pessino S.C."/>
            <person name="Combes M.C."/>
            <person name="Mariac C."/>
            <person name="Albertini E."/>
            <person name="Pupilli F."/>
            <person name="Ortiz J.P.A."/>
            <person name="Leblanc O."/>
        </authorList>
    </citation>
    <scope>NUCLEOTIDE SEQUENCE [LARGE SCALE GENOMIC DNA]</scope>
    <source>
        <strain evidence="1">R1</strain>
        <tissue evidence="1">Leaf</tissue>
    </source>
</reference>
<evidence type="ECO:0000313" key="1">
    <source>
        <dbReference type="EMBL" id="WVZ95814.1"/>
    </source>
</evidence>
<sequence>MQCRCCLAASSFSKRQRLQVWRNFRKRTARLGQQDNKMPLLCAICIRRPPLYISPHPM</sequence>
<dbReference type="AlphaFoldDB" id="A0AAQ3UUQ9"/>
<dbReference type="Proteomes" id="UP001341281">
    <property type="component" value="Chromosome 10"/>
</dbReference>
<protein>
    <submittedName>
        <fullName evidence="1">Uncharacterized protein</fullName>
    </submittedName>
</protein>
<proteinExistence type="predicted"/>
<name>A0AAQ3UUQ9_PASNO</name>
<organism evidence="1 2">
    <name type="scientific">Paspalum notatum var. saurae</name>
    <dbReference type="NCBI Taxonomy" id="547442"/>
    <lineage>
        <taxon>Eukaryota</taxon>
        <taxon>Viridiplantae</taxon>
        <taxon>Streptophyta</taxon>
        <taxon>Embryophyta</taxon>
        <taxon>Tracheophyta</taxon>
        <taxon>Spermatophyta</taxon>
        <taxon>Magnoliopsida</taxon>
        <taxon>Liliopsida</taxon>
        <taxon>Poales</taxon>
        <taxon>Poaceae</taxon>
        <taxon>PACMAD clade</taxon>
        <taxon>Panicoideae</taxon>
        <taxon>Andropogonodae</taxon>
        <taxon>Paspaleae</taxon>
        <taxon>Paspalinae</taxon>
        <taxon>Paspalum</taxon>
    </lineage>
</organism>
<gene>
    <name evidence="1" type="ORF">U9M48_041530</name>
</gene>
<keyword evidence="2" id="KW-1185">Reference proteome</keyword>
<evidence type="ECO:0000313" key="2">
    <source>
        <dbReference type="Proteomes" id="UP001341281"/>
    </source>
</evidence>
<accession>A0AAQ3UUQ9</accession>